<protein>
    <submittedName>
        <fullName evidence="2">Uncharacterized protein</fullName>
    </submittedName>
</protein>
<dbReference type="AlphaFoldDB" id="A0AAN9Q3X6"/>
<keyword evidence="3" id="KW-1185">Reference proteome</keyword>
<reference evidence="2 3" key="1">
    <citation type="submission" date="2024-01" db="EMBL/GenBank/DDBJ databases">
        <title>The genomes of 5 underutilized Papilionoideae crops provide insights into root nodulation and disease resistanc.</title>
        <authorList>
            <person name="Jiang F."/>
        </authorList>
    </citation>
    <scope>NUCLEOTIDE SEQUENCE [LARGE SCALE GENOMIC DNA]</scope>
    <source>
        <strain evidence="2">LVBAO_FW01</strain>
        <tissue evidence="2">Leaves</tissue>
    </source>
</reference>
<organism evidence="2 3">
    <name type="scientific">Canavalia gladiata</name>
    <name type="common">Sword bean</name>
    <name type="synonym">Dolichos gladiatus</name>
    <dbReference type="NCBI Taxonomy" id="3824"/>
    <lineage>
        <taxon>Eukaryota</taxon>
        <taxon>Viridiplantae</taxon>
        <taxon>Streptophyta</taxon>
        <taxon>Embryophyta</taxon>
        <taxon>Tracheophyta</taxon>
        <taxon>Spermatophyta</taxon>
        <taxon>Magnoliopsida</taxon>
        <taxon>eudicotyledons</taxon>
        <taxon>Gunneridae</taxon>
        <taxon>Pentapetalae</taxon>
        <taxon>rosids</taxon>
        <taxon>fabids</taxon>
        <taxon>Fabales</taxon>
        <taxon>Fabaceae</taxon>
        <taxon>Papilionoideae</taxon>
        <taxon>50 kb inversion clade</taxon>
        <taxon>NPAAA clade</taxon>
        <taxon>indigoferoid/millettioid clade</taxon>
        <taxon>Phaseoleae</taxon>
        <taxon>Canavalia</taxon>
    </lineage>
</organism>
<feature type="region of interest" description="Disordered" evidence="1">
    <location>
        <begin position="49"/>
        <end position="75"/>
    </location>
</feature>
<evidence type="ECO:0000313" key="3">
    <source>
        <dbReference type="Proteomes" id="UP001367508"/>
    </source>
</evidence>
<evidence type="ECO:0000256" key="1">
    <source>
        <dbReference type="SAM" id="MobiDB-lite"/>
    </source>
</evidence>
<dbReference type="Proteomes" id="UP001367508">
    <property type="component" value="Unassembled WGS sequence"/>
</dbReference>
<dbReference type="EMBL" id="JAYMYQ010000007">
    <property type="protein sequence ID" value="KAK7321092.1"/>
    <property type="molecule type" value="Genomic_DNA"/>
</dbReference>
<comment type="caution">
    <text evidence="2">The sequence shown here is derived from an EMBL/GenBank/DDBJ whole genome shotgun (WGS) entry which is preliminary data.</text>
</comment>
<proteinExistence type="predicted"/>
<feature type="region of interest" description="Disordered" evidence="1">
    <location>
        <begin position="83"/>
        <end position="102"/>
    </location>
</feature>
<evidence type="ECO:0000313" key="2">
    <source>
        <dbReference type="EMBL" id="KAK7321092.1"/>
    </source>
</evidence>
<name>A0AAN9Q3X6_CANGL</name>
<gene>
    <name evidence="2" type="ORF">VNO77_31284</name>
</gene>
<accession>A0AAN9Q3X6</accession>
<sequence length="146" mass="16494">MPPTAHVKSLLLPKEKETHRRPRITIIPPMCGLHKVSFSTSFHFDHPSSLWKQPLPHPAHNAPPSDHSDAPVSGAVVAASATLRSTSSWRGKKHRQFKEGTSPFDYCDIVTSIAHKSLQTPMGRYHLLLKRNSTKEARHDSKPWRR</sequence>